<reference evidence="3" key="2">
    <citation type="submission" date="2014-09" db="EMBL/GenBank/DDBJ databases">
        <authorList>
            <person name="Mudge J."/>
            <person name="Ramaraj T."/>
            <person name="Lindquist I.E."/>
            <person name="Bharti A.K."/>
            <person name="Sundararajan A."/>
            <person name="Cameron C.T."/>
            <person name="Woodward J.E."/>
            <person name="May G.D."/>
            <person name="Brubaker C."/>
            <person name="Broadhvest J."/>
            <person name="Wilkins T.A."/>
        </authorList>
    </citation>
    <scope>NUCLEOTIDE SEQUENCE</scope>
    <source>
        <strain evidence="3">cv. AKA8401</strain>
    </source>
</reference>
<reference evidence="2" key="1">
    <citation type="submission" date="2014-09" db="EMBL/GenBank/DDBJ databases">
        <title>G. arboreum L. cv. AKA8401 A2 genome assembly version 1.0.</title>
        <authorList>
            <person name="Mudge J."/>
            <person name="Ramaraj T."/>
            <person name="Lindquist I.E."/>
            <person name="Bharti A.K."/>
            <person name="Sundararajan A."/>
            <person name="Cameron C.T."/>
            <person name="Woodward J.E."/>
            <person name="May G.D."/>
            <person name="Brubaker C."/>
            <person name="Broadhvest J."/>
            <person name="Wilkins T.A."/>
        </authorList>
    </citation>
    <scope>NUCLEOTIDE SEQUENCE</scope>
</reference>
<evidence type="ECO:0000313" key="2">
    <source>
        <dbReference type="EMBL" id="KHG04523.1"/>
    </source>
</evidence>
<keyword evidence="3" id="KW-1185">Reference proteome</keyword>
<dbReference type="AlphaFoldDB" id="A0A0B0MQW5"/>
<organism evidence="2 3">
    <name type="scientific">Gossypium arboreum</name>
    <name type="common">Tree cotton</name>
    <name type="synonym">Gossypium nanking</name>
    <dbReference type="NCBI Taxonomy" id="29729"/>
    <lineage>
        <taxon>Eukaryota</taxon>
        <taxon>Viridiplantae</taxon>
        <taxon>Streptophyta</taxon>
        <taxon>Embryophyta</taxon>
        <taxon>Tracheophyta</taxon>
        <taxon>Spermatophyta</taxon>
        <taxon>Magnoliopsida</taxon>
        <taxon>eudicotyledons</taxon>
        <taxon>Gunneridae</taxon>
        <taxon>Pentapetalae</taxon>
        <taxon>rosids</taxon>
        <taxon>malvids</taxon>
        <taxon>Malvales</taxon>
        <taxon>Malvaceae</taxon>
        <taxon>Malvoideae</taxon>
        <taxon>Gossypium</taxon>
    </lineage>
</organism>
<protein>
    <submittedName>
        <fullName evidence="2">Uncharacterized protein</fullName>
    </submittedName>
</protein>
<proteinExistence type="predicted"/>
<evidence type="ECO:0000313" key="1">
    <source>
        <dbReference type="EMBL" id="KHG01851.1"/>
    </source>
</evidence>
<comment type="caution">
    <text evidence="2">The sequence shown here is derived from an EMBL/GenBank/DDBJ whole genome shotgun (WGS) entry which is preliminary data.</text>
</comment>
<evidence type="ECO:0000313" key="3">
    <source>
        <dbReference type="Proteomes" id="UP000032142"/>
    </source>
</evidence>
<dbReference type="EMBL" id="JRRC01412956">
    <property type="protein sequence ID" value="KHG04523.1"/>
    <property type="molecule type" value="Genomic_DNA"/>
</dbReference>
<gene>
    <name evidence="1" type="ORF">F383_21112</name>
    <name evidence="2" type="ORF">F383_29155</name>
</gene>
<sequence>MCYKSIYLIVLAWPSTRPGTQVCEAILKGTRAIHMGEWLAV</sequence>
<dbReference type="Proteomes" id="UP000032142">
    <property type="component" value="Unassembled WGS sequence"/>
</dbReference>
<accession>A0A0B0MQW5</accession>
<name>A0A0B0MQW5_GOSAR</name>
<dbReference type="EMBL" id="JRRC01220248">
    <property type="protein sequence ID" value="KHG01851.1"/>
    <property type="molecule type" value="Genomic_DNA"/>
</dbReference>